<dbReference type="OrthoDB" id="3251355at2"/>
<feature type="domain" description="Dyp-type peroxidase C-terminal" evidence="6">
    <location>
        <begin position="127"/>
        <end position="282"/>
    </location>
</feature>
<dbReference type="PANTHER" id="PTHR30521:SF0">
    <property type="entry name" value="DYP-TYPE PEROXIDASE FAMILY PROTEIN"/>
    <property type="match status" value="1"/>
</dbReference>
<evidence type="ECO:0000313" key="8">
    <source>
        <dbReference type="Proteomes" id="UP000074561"/>
    </source>
</evidence>
<dbReference type="RefSeq" id="WP_061940358.1">
    <property type="nucleotide sequence ID" value="NZ_CP013234.1"/>
</dbReference>
<dbReference type="AlphaFoldDB" id="A0A127Q4B4"/>
<evidence type="ECO:0000256" key="2">
    <source>
        <dbReference type="ARBA" id="ARBA00022559"/>
    </source>
</evidence>
<comment type="cofactor">
    <cofactor evidence="1">
        <name>heme b</name>
        <dbReference type="ChEBI" id="CHEBI:60344"/>
    </cofactor>
</comment>
<keyword evidence="4" id="KW-0560">Oxidoreductase</keyword>
<dbReference type="GO" id="GO:0020037">
    <property type="term" value="F:heme binding"/>
    <property type="evidence" value="ECO:0007669"/>
    <property type="project" value="InterPro"/>
</dbReference>
<dbReference type="InterPro" id="IPR006314">
    <property type="entry name" value="Dyp_peroxidase"/>
</dbReference>
<evidence type="ECO:0000256" key="5">
    <source>
        <dbReference type="ARBA" id="ARBA00023004"/>
    </source>
</evidence>
<dbReference type="GO" id="GO:0005829">
    <property type="term" value="C:cytosol"/>
    <property type="evidence" value="ECO:0007669"/>
    <property type="project" value="TreeGrafter"/>
</dbReference>
<evidence type="ECO:0000256" key="1">
    <source>
        <dbReference type="ARBA" id="ARBA00001970"/>
    </source>
</evidence>
<dbReference type="PATRIC" id="fig|279113.9.peg.2491"/>
<sequence length="295" mass="32581">MPVTADLAQPGILQPLPPLGRSLTFRLAGADPRAALLRLRDTFEADWGVVGLGLPLVQALTQHVAGLRAFPALDGVGCSAPSTQQALWILLRGDDRSTLFERSAQLVALLADALVLDNSQDTFRYRDNRDLTGYEDGTENPLDEAAVEAALMAEGAGRQGSSFVAVQRWIHDLTRFRGFPAAQRDATIGRRIEDNEEIDDAPESAHVKRSAQESFTPEAYMVRHSMPWDNGLQQGTEFIAFGESSDRFENVLRRMLGHEDDIVDALFSFSQPVTGGYYWCPPRLDQRLDLQALTL</sequence>
<dbReference type="NCBIfam" id="TIGR01413">
    <property type="entry name" value="Dyp_perox_fam"/>
    <property type="match status" value="1"/>
</dbReference>
<evidence type="ECO:0000313" key="7">
    <source>
        <dbReference type="EMBL" id="AMP04879.1"/>
    </source>
</evidence>
<dbReference type="InterPro" id="IPR011008">
    <property type="entry name" value="Dimeric_a/b-barrel"/>
</dbReference>
<reference evidence="7 8" key="1">
    <citation type="submission" date="2015-11" db="EMBL/GenBank/DDBJ databases">
        <title>Exploring the genomic traits of fungus-feeding bacterial genus Collimonas.</title>
        <authorList>
            <person name="Song C."/>
            <person name="Schmidt R."/>
            <person name="de Jager V."/>
            <person name="Krzyzanowska D."/>
            <person name="Jongedijk E."/>
            <person name="Cankar K."/>
            <person name="Beekwilder J."/>
            <person name="van Veen A."/>
            <person name="de Boer W."/>
            <person name="van Veen J.A."/>
            <person name="Garbeva P."/>
        </authorList>
    </citation>
    <scope>NUCLEOTIDE SEQUENCE [LARGE SCALE GENOMIC DNA]</scope>
    <source>
        <strain evidence="7 8">Ter91</strain>
    </source>
</reference>
<keyword evidence="5" id="KW-0408">Iron</keyword>
<dbReference type="SUPFAM" id="SSF54909">
    <property type="entry name" value="Dimeric alpha+beta barrel"/>
    <property type="match status" value="1"/>
</dbReference>
<dbReference type="GO" id="GO:0004601">
    <property type="term" value="F:peroxidase activity"/>
    <property type="evidence" value="ECO:0007669"/>
    <property type="project" value="UniProtKB-KW"/>
</dbReference>
<keyword evidence="2 7" id="KW-0575">Peroxidase</keyword>
<dbReference type="KEGG" id="cpra:CPter91_2525"/>
<keyword evidence="3" id="KW-0479">Metal-binding</keyword>
<dbReference type="Pfam" id="PF20628">
    <property type="entry name" value="Dyp_perox_C"/>
    <property type="match status" value="1"/>
</dbReference>
<evidence type="ECO:0000256" key="4">
    <source>
        <dbReference type="ARBA" id="ARBA00023002"/>
    </source>
</evidence>
<organism evidence="7 8">
    <name type="scientific">Collimonas pratensis</name>
    <dbReference type="NCBI Taxonomy" id="279113"/>
    <lineage>
        <taxon>Bacteria</taxon>
        <taxon>Pseudomonadati</taxon>
        <taxon>Pseudomonadota</taxon>
        <taxon>Betaproteobacteria</taxon>
        <taxon>Burkholderiales</taxon>
        <taxon>Oxalobacteraceae</taxon>
        <taxon>Collimonas</taxon>
    </lineage>
</organism>
<dbReference type="EMBL" id="CP013234">
    <property type="protein sequence ID" value="AMP04879.1"/>
    <property type="molecule type" value="Genomic_DNA"/>
</dbReference>
<dbReference type="GO" id="GO:0046872">
    <property type="term" value="F:metal ion binding"/>
    <property type="evidence" value="ECO:0007669"/>
    <property type="project" value="UniProtKB-KW"/>
</dbReference>
<proteinExistence type="predicted"/>
<dbReference type="Proteomes" id="UP000074561">
    <property type="component" value="Chromosome"/>
</dbReference>
<gene>
    <name evidence="7" type="ORF">CPter91_2525</name>
</gene>
<name>A0A127Q4B4_9BURK</name>
<dbReference type="STRING" id="279113.CPter91_2525"/>
<accession>A0A127Q4B4</accession>
<dbReference type="PANTHER" id="PTHR30521">
    <property type="entry name" value="DEFERROCHELATASE/PEROXIDASE"/>
    <property type="match status" value="1"/>
</dbReference>
<protein>
    <submittedName>
        <fullName evidence="7">Dyp-type peroxidase family protein</fullName>
    </submittedName>
</protein>
<dbReference type="PROSITE" id="PS51404">
    <property type="entry name" value="DYP_PEROXIDASE"/>
    <property type="match status" value="1"/>
</dbReference>
<dbReference type="InterPro" id="IPR048328">
    <property type="entry name" value="Dyp_perox_C"/>
</dbReference>
<evidence type="ECO:0000256" key="3">
    <source>
        <dbReference type="ARBA" id="ARBA00022723"/>
    </source>
</evidence>
<evidence type="ECO:0000259" key="6">
    <source>
        <dbReference type="Pfam" id="PF20628"/>
    </source>
</evidence>